<evidence type="ECO:0000313" key="2">
    <source>
        <dbReference type="Proteomes" id="UP001164539"/>
    </source>
</evidence>
<reference evidence="1 2" key="1">
    <citation type="journal article" date="2023" name="Science">
        <title>Complex scaffold remodeling in plant triterpene biosynthesis.</title>
        <authorList>
            <person name="De La Pena R."/>
            <person name="Hodgson H."/>
            <person name="Liu J.C."/>
            <person name="Stephenson M.J."/>
            <person name="Martin A.C."/>
            <person name="Owen C."/>
            <person name="Harkess A."/>
            <person name="Leebens-Mack J."/>
            <person name="Jimenez L.E."/>
            <person name="Osbourn A."/>
            <person name="Sattely E.S."/>
        </authorList>
    </citation>
    <scope>NUCLEOTIDE SEQUENCE [LARGE SCALE GENOMIC DNA]</scope>
    <source>
        <strain evidence="2">cv. JPN11</strain>
        <tissue evidence="1">Leaf</tissue>
    </source>
</reference>
<name>A0ACC1YNI8_MELAZ</name>
<keyword evidence="2" id="KW-1185">Reference proteome</keyword>
<evidence type="ECO:0000313" key="1">
    <source>
        <dbReference type="EMBL" id="KAJ4724996.1"/>
    </source>
</evidence>
<protein>
    <submittedName>
        <fullName evidence="1">Ring/U-Box superfamily protein</fullName>
    </submittedName>
</protein>
<gene>
    <name evidence="1" type="ORF">OWV82_003926</name>
</gene>
<dbReference type="EMBL" id="CM051395">
    <property type="protein sequence ID" value="KAJ4724996.1"/>
    <property type="molecule type" value="Genomic_DNA"/>
</dbReference>
<organism evidence="1 2">
    <name type="scientific">Melia azedarach</name>
    <name type="common">Chinaberry tree</name>
    <dbReference type="NCBI Taxonomy" id="155640"/>
    <lineage>
        <taxon>Eukaryota</taxon>
        <taxon>Viridiplantae</taxon>
        <taxon>Streptophyta</taxon>
        <taxon>Embryophyta</taxon>
        <taxon>Tracheophyta</taxon>
        <taxon>Spermatophyta</taxon>
        <taxon>Magnoliopsida</taxon>
        <taxon>eudicotyledons</taxon>
        <taxon>Gunneridae</taxon>
        <taxon>Pentapetalae</taxon>
        <taxon>rosids</taxon>
        <taxon>malvids</taxon>
        <taxon>Sapindales</taxon>
        <taxon>Meliaceae</taxon>
        <taxon>Melia</taxon>
    </lineage>
</organism>
<comment type="caution">
    <text evidence="1">The sequence shown here is derived from an EMBL/GenBank/DDBJ whole genome shotgun (WGS) entry which is preliminary data.</text>
</comment>
<dbReference type="Proteomes" id="UP001164539">
    <property type="component" value="Chromosome 2"/>
</dbReference>
<accession>A0ACC1YNI8</accession>
<proteinExistence type="predicted"/>
<sequence length="833" mass="94868">MAIAGLHNVSVLDSSFLRESQSQASRTGGEERSTRASSLLQMWRELEDEHVVSHSHERVGERLQEQESDRMVTDLSRAVISERHGSEPGGGSDDASVSENESGQWSPNRFGLQNGHVDPSNFNCDRSSDLGEVERGRVRQIFREWMNCGARERASNISHVNHGSRPEWLGETEQERVRIIREWVQMNSQHRGACGESREEAATEMGDQIEQVLDGFVVNQNSRNEHTRRGIRRLCGRQALLDMLKNAERERQRELQGLLEHRAVSNFAHRNRIQSLLRGRFLRNDRMVEDERPRSTAASELGLLRQRHTVSGLREGFFSRLSSCHSDTSSNADINGNRNEQTQVTNLQESMDEFHEQAEYNNDENASHDLSDVRTDVEGDIIEHASFQETTARVEEWQEQVSENEVREWRRSDSAEIIERTDNVGQVPDGDWPGDAANEFSQETLQDEATEHFNPREPSEGSYGQPQESAVEEAIRGPMGFIEHLDGNLVEDVNGQESTSHGEHWQERVLDEEREGADEESNEWRSGTGDAMDENQQEVATNQWSQEHGHLQDGFQEAVRNWLEEPSDPQAFPVERIDAFYLPDDDNVYSMEIRELLSRRSVSNLLRSGFRENLDRLIQSYVERQSQSHAPVDWELNGTSSGAASAEQDIEQQSGGQNEVQGDNVESPALALPSPPLPPVQPLWDQESNHDNWPPHDMHQRFGIEWEIINDLRIDMARLQQRMNNMQRMLEACMDMQLELQRSIRQEVSAALNRSADLPGMCEDNLPKDGSKWEYIRKGVCCICCDSNIDSLLYRCGHMCTCSKCANELVQSGGKCPMCWAPVVEVIRAYSIL</sequence>